<dbReference type="Pfam" id="PF02738">
    <property type="entry name" value="MoCoBD_1"/>
    <property type="match status" value="1"/>
</dbReference>
<dbReference type="SMART" id="SM01008">
    <property type="entry name" value="Ald_Xan_dh_C"/>
    <property type="match status" value="1"/>
</dbReference>
<feature type="domain" description="Aldehyde oxidase/xanthine dehydrogenase a/b hammerhead" evidence="3">
    <location>
        <begin position="25"/>
        <end position="137"/>
    </location>
</feature>
<evidence type="ECO:0000313" key="4">
    <source>
        <dbReference type="EMBL" id="VAW08394.1"/>
    </source>
</evidence>
<dbReference type="SUPFAM" id="SSF56003">
    <property type="entry name" value="Molybdenum cofactor-binding domain"/>
    <property type="match status" value="1"/>
</dbReference>
<dbReference type="EMBL" id="UOEK01000461">
    <property type="protein sequence ID" value="VAW08394.1"/>
    <property type="molecule type" value="Genomic_DNA"/>
</dbReference>
<dbReference type="SUPFAM" id="SSF54665">
    <property type="entry name" value="CO dehydrogenase molybdoprotein N-domain-like"/>
    <property type="match status" value="1"/>
</dbReference>
<dbReference type="InterPro" id="IPR037165">
    <property type="entry name" value="AldOxase/xan_DH_Mopterin-bd_sf"/>
</dbReference>
<dbReference type="InterPro" id="IPR036856">
    <property type="entry name" value="Ald_Oxase/Xan_DH_a/b_sf"/>
</dbReference>
<dbReference type="InterPro" id="IPR000674">
    <property type="entry name" value="Ald_Oxase/Xan_DH_a/b"/>
</dbReference>
<dbReference type="GO" id="GO:0016491">
    <property type="term" value="F:oxidoreductase activity"/>
    <property type="evidence" value="ECO:0007669"/>
    <property type="project" value="UniProtKB-KW"/>
</dbReference>
<dbReference type="Gene3D" id="3.90.1170.50">
    <property type="entry name" value="Aldehyde oxidase/xanthine dehydrogenase, a/b hammerhead"/>
    <property type="match status" value="1"/>
</dbReference>
<dbReference type="PANTHER" id="PTHR11908:SF132">
    <property type="entry name" value="ALDEHYDE OXIDASE 1-RELATED"/>
    <property type="match status" value="1"/>
</dbReference>
<dbReference type="Pfam" id="PF20256">
    <property type="entry name" value="MoCoBD_2"/>
    <property type="match status" value="1"/>
</dbReference>
<organism evidence="4">
    <name type="scientific">hydrothermal vent metagenome</name>
    <dbReference type="NCBI Taxonomy" id="652676"/>
    <lineage>
        <taxon>unclassified sequences</taxon>
        <taxon>metagenomes</taxon>
        <taxon>ecological metagenomes</taxon>
    </lineage>
</organism>
<dbReference type="PANTHER" id="PTHR11908">
    <property type="entry name" value="XANTHINE DEHYDROGENASE"/>
    <property type="match status" value="1"/>
</dbReference>
<dbReference type="InterPro" id="IPR008274">
    <property type="entry name" value="AldOxase/xan_DH_MoCoBD1"/>
</dbReference>
<dbReference type="InterPro" id="IPR046867">
    <property type="entry name" value="AldOxase/xan_DH_MoCoBD2"/>
</dbReference>
<dbReference type="InterPro" id="IPR016208">
    <property type="entry name" value="Ald_Oxase/xanthine_DH-like"/>
</dbReference>
<evidence type="ECO:0000256" key="1">
    <source>
        <dbReference type="ARBA" id="ARBA00022505"/>
    </source>
</evidence>
<accession>A0A3B0TIB7</accession>
<dbReference type="GO" id="GO:0005506">
    <property type="term" value="F:iron ion binding"/>
    <property type="evidence" value="ECO:0007669"/>
    <property type="project" value="InterPro"/>
</dbReference>
<dbReference type="Pfam" id="PF01315">
    <property type="entry name" value="Ald_Xan_dh_C"/>
    <property type="match status" value="1"/>
</dbReference>
<sequence>MTIRETNPRHFGSRAARSEDPRFLTGQGRYVADLTNVGTVHARFVRSPFAHAKVISVETSEALATPGVLAVFTGSDWADIGITCVSSYPGFQSSRMPILAGDTVRYNGEAVAMVLADDEYVAEDAARMVFVDYEPLEPLVDIADALADGAPRIHEGWENNVFVKRQFVSDGFQDALDAAPHVVTQKWEMARHSGTPIECRAVVATYEPGRDHLTVWTSTQIPHLIKSGLAAALGRSEDGIRVVSPDVGGGFGVKAQLYPEEVACAQAAIALHKPIRWVEDRREHLLTAHHSREHMHEATMAYDDDGRILAYGVEVRVNMGPYSVFPWTATMDTGMAMGILPGPYRVGEYSASGFPVATNKAPFGAYRGVSRPAACFTTERMLDQVARERGLDPLEVRRRNLLQSEDFPHRSIGGLVYDSGTVRECLELLVEWTNYEDLRIDQERKRADGRLMGIGVVPFIEQTAHTSQEFLQRGVPIVFGYETSKLRLTPDGRLIISASIHSHGQGLETTLAQMAADALGIGLADIRVEFGDTDQVPYGSGTFASRSAVLAGGAARLASLELRDKLARIAAYIFEAAAEDIVFSDGHVSVRGTPTRAMQLSELCRIVYQRPEQIPPGETPSLEVSTTYDAPPGTGTYTSAAHLAVVEVDAETGRVQIDDYAVVEDCGRMINPMIVEGQITGGVAQGIGSAMLEEFVYDDQGNLMTTTLMDYLMPTATDVPRVRIRHIETPSDTVAGVRGMGEGGAIAPGAVLAAAVEDALLPLGPVVVDRLPLSPERVLRYADRARSNGR</sequence>
<proteinExistence type="predicted"/>
<reference evidence="4" key="1">
    <citation type="submission" date="2018-06" db="EMBL/GenBank/DDBJ databases">
        <authorList>
            <person name="Zhirakovskaya E."/>
        </authorList>
    </citation>
    <scope>NUCLEOTIDE SEQUENCE</scope>
</reference>
<evidence type="ECO:0000256" key="2">
    <source>
        <dbReference type="ARBA" id="ARBA00023002"/>
    </source>
</evidence>
<dbReference type="AlphaFoldDB" id="A0A3B0TIB7"/>
<gene>
    <name evidence="4" type="ORF">MNBD_ACTINO02-891</name>
</gene>
<protein>
    <recommendedName>
        <fullName evidence="3">Aldehyde oxidase/xanthine dehydrogenase a/b hammerhead domain-containing protein</fullName>
    </recommendedName>
</protein>
<keyword evidence="1" id="KW-0500">Molybdenum</keyword>
<evidence type="ECO:0000259" key="3">
    <source>
        <dbReference type="SMART" id="SM01008"/>
    </source>
</evidence>
<dbReference type="Gene3D" id="3.30.365.10">
    <property type="entry name" value="Aldehyde oxidase/xanthine dehydrogenase, molybdopterin binding domain"/>
    <property type="match status" value="4"/>
</dbReference>
<keyword evidence="2" id="KW-0560">Oxidoreductase</keyword>
<name>A0A3B0TIB7_9ZZZZ</name>